<dbReference type="Proteomes" id="UP000187209">
    <property type="component" value="Unassembled WGS sequence"/>
</dbReference>
<keyword evidence="2" id="KW-1185">Reference proteome</keyword>
<evidence type="ECO:0000313" key="1">
    <source>
        <dbReference type="EMBL" id="OMJ83237.1"/>
    </source>
</evidence>
<name>A0A1R2C2L7_9CILI</name>
<gene>
    <name evidence="1" type="ORF">SteCoe_15891</name>
</gene>
<organism evidence="1 2">
    <name type="scientific">Stentor coeruleus</name>
    <dbReference type="NCBI Taxonomy" id="5963"/>
    <lineage>
        <taxon>Eukaryota</taxon>
        <taxon>Sar</taxon>
        <taxon>Alveolata</taxon>
        <taxon>Ciliophora</taxon>
        <taxon>Postciliodesmatophora</taxon>
        <taxon>Heterotrichea</taxon>
        <taxon>Heterotrichida</taxon>
        <taxon>Stentoridae</taxon>
        <taxon>Stentor</taxon>
    </lineage>
</organism>
<dbReference type="EMBL" id="MPUH01000311">
    <property type="protein sequence ID" value="OMJ83237.1"/>
    <property type="molecule type" value="Genomic_DNA"/>
</dbReference>
<proteinExistence type="predicted"/>
<protein>
    <submittedName>
        <fullName evidence="1">Uncharacterized protein</fullName>
    </submittedName>
</protein>
<comment type="caution">
    <text evidence="1">The sequence shown here is derived from an EMBL/GenBank/DDBJ whole genome shotgun (WGS) entry which is preliminary data.</text>
</comment>
<sequence>MDFNSHDLNDFNAKLKSYNKLKRVSKHKTTSLSAKNPTQKDIQGYTVKVITKGPAVENIKEPSSKEFFTSMMLRHKRKLNKK</sequence>
<evidence type="ECO:0000313" key="2">
    <source>
        <dbReference type="Proteomes" id="UP000187209"/>
    </source>
</evidence>
<dbReference type="AlphaFoldDB" id="A0A1R2C2L7"/>
<reference evidence="1 2" key="1">
    <citation type="submission" date="2016-11" db="EMBL/GenBank/DDBJ databases">
        <title>The macronuclear genome of Stentor coeruleus: a giant cell with tiny introns.</title>
        <authorList>
            <person name="Slabodnick M."/>
            <person name="Ruby J.G."/>
            <person name="Reiff S.B."/>
            <person name="Swart E.C."/>
            <person name="Gosai S."/>
            <person name="Prabakaran S."/>
            <person name="Witkowska E."/>
            <person name="Larue G.E."/>
            <person name="Fisher S."/>
            <person name="Freeman R.M."/>
            <person name="Gunawardena J."/>
            <person name="Chu W."/>
            <person name="Stover N.A."/>
            <person name="Gregory B.D."/>
            <person name="Nowacki M."/>
            <person name="Derisi J."/>
            <person name="Roy S.W."/>
            <person name="Marshall W.F."/>
            <person name="Sood P."/>
        </authorList>
    </citation>
    <scope>NUCLEOTIDE SEQUENCE [LARGE SCALE GENOMIC DNA]</scope>
    <source>
        <strain evidence="1">WM001</strain>
    </source>
</reference>
<accession>A0A1R2C2L7</accession>